<evidence type="ECO:0000256" key="1">
    <source>
        <dbReference type="SAM" id="Phobius"/>
    </source>
</evidence>
<sequence length="33" mass="3518">MGSDAARGLAIALRVLMLLTTVLMLCIVVFIGR</sequence>
<feature type="transmembrane region" description="Helical" evidence="1">
    <location>
        <begin position="12"/>
        <end position="32"/>
    </location>
</feature>
<keyword evidence="1" id="KW-0472">Membrane</keyword>
<evidence type="ECO:0000313" key="2">
    <source>
        <dbReference type="EMBL" id="WOC12154.1"/>
    </source>
</evidence>
<keyword evidence="1" id="KW-1133">Transmembrane helix</keyword>
<reference evidence="2" key="1">
    <citation type="submission" date="2023-06" db="EMBL/GenBank/DDBJ databases">
        <title>Gordonia sp. nov. and Pseudochrobactrum sp. nov., two species isolated from the burying beetle Nicrophorus vespilloides.</title>
        <authorList>
            <person name="Poehlein A."/>
            <person name="Guzman J."/>
            <person name="Daniel R."/>
            <person name="Vilcinskas A."/>
        </authorList>
    </citation>
    <scope>NUCLEOTIDE SEQUENCE</scope>
    <source>
        <strain evidence="2">MP11Mi</strain>
    </source>
</reference>
<name>A0AA97CUN9_9ACTN</name>
<organism evidence="2">
    <name type="scientific">Gordonia sp. MP11Mi</name>
    <dbReference type="NCBI Taxonomy" id="3022769"/>
    <lineage>
        <taxon>Bacteria</taxon>
        <taxon>Bacillati</taxon>
        <taxon>Actinomycetota</taxon>
        <taxon>Actinomycetes</taxon>
        <taxon>Mycobacteriales</taxon>
        <taxon>Gordoniaceae</taxon>
        <taxon>Gordonia</taxon>
    </lineage>
</organism>
<keyword evidence="1" id="KW-0812">Transmembrane</keyword>
<gene>
    <name evidence="2" type="ORF">MP11Mi_12360</name>
</gene>
<proteinExistence type="predicted"/>
<protein>
    <submittedName>
        <fullName evidence="2">Uncharacterized protein</fullName>
    </submittedName>
</protein>
<dbReference type="AlphaFoldDB" id="A0AA97CUN9"/>
<accession>A0AA97CUN9</accession>
<dbReference type="EMBL" id="CP128986">
    <property type="protein sequence ID" value="WOC12154.1"/>
    <property type="molecule type" value="Genomic_DNA"/>
</dbReference>